<name>A0ABR7DJY6_9BACT</name>
<dbReference type="InterPro" id="IPR021354">
    <property type="entry name" value="DUF2975"/>
</dbReference>
<reference evidence="2 3" key="1">
    <citation type="submission" date="2020-08" db="EMBL/GenBank/DDBJ databases">
        <title>Genome public.</title>
        <authorList>
            <person name="Liu C."/>
            <person name="Sun Q."/>
        </authorList>
    </citation>
    <scope>NUCLEOTIDE SEQUENCE [LARGE SCALE GENOMIC DNA]</scope>
    <source>
        <strain evidence="2 3">NSJ-79</strain>
    </source>
</reference>
<keyword evidence="1" id="KW-1133">Transmembrane helix</keyword>
<evidence type="ECO:0000256" key="1">
    <source>
        <dbReference type="SAM" id="Phobius"/>
    </source>
</evidence>
<dbReference type="RefSeq" id="WP_186928467.1">
    <property type="nucleotide sequence ID" value="NZ_JACOOJ010000003.1"/>
</dbReference>
<proteinExistence type="predicted"/>
<gene>
    <name evidence="2" type="ORF">H8S65_02920</name>
</gene>
<dbReference type="EMBL" id="JACOOJ010000003">
    <property type="protein sequence ID" value="MBC5631734.1"/>
    <property type="molecule type" value="Genomic_DNA"/>
</dbReference>
<keyword evidence="1" id="KW-0812">Transmembrane</keyword>
<feature type="transmembrane region" description="Helical" evidence="1">
    <location>
        <begin position="107"/>
        <end position="128"/>
    </location>
</feature>
<keyword evidence="1" id="KW-0472">Membrane</keyword>
<evidence type="ECO:0000313" key="3">
    <source>
        <dbReference type="Proteomes" id="UP000651475"/>
    </source>
</evidence>
<protein>
    <submittedName>
        <fullName evidence="2">DUF2975 domain-containing protein</fullName>
    </submittedName>
</protein>
<comment type="caution">
    <text evidence="2">The sequence shown here is derived from an EMBL/GenBank/DDBJ whole genome shotgun (WGS) entry which is preliminary data.</text>
</comment>
<evidence type="ECO:0000313" key="2">
    <source>
        <dbReference type="EMBL" id="MBC5631734.1"/>
    </source>
</evidence>
<feature type="transmembrane region" description="Helical" evidence="1">
    <location>
        <begin position="148"/>
        <end position="165"/>
    </location>
</feature>
<feature type="transmembrane region" description="Helical" evidence="1">
    <location>
        <begin position="195"/>
        <end position="214"/>
    </location>
</feature>
<dbReference type="Proteomes" id="UP000651475">
    <property type="component" value="Unassembled WGS sequence"/>
</dbReference>
<dbReference type="Pfam" id="PF11188">
    <property type="entry name" value="DUF2975"/>
    <property type="match status" value="1"/>
</dbReference>
<accession>A0ABR7DJY6</accession>
<sequence length="222" mass="24841">MKRRLNIFALLILLALTIHTGYTLFYSWEEISTAYKEGYENAKEFPEQPNKQKKKLLSRHDICIRKKAGGTAIIDSIYNTKTNSYIPTDIQKMQISIPDNESAGYKVSIAIMALLLVPTVIAVIVLFLKLIGAIQSALLFTKTNVLRLRWIGGCLLLIAAIYTIGNYMELVSVRSAIEISGYEITSEGMIEFPSLINALIAFLAAEVFAIGLKLKEEQEFTI</sequence>
<organism evidence="2 3">
    <name type="scientific">Parabacteroides hominis</name>
    <dbReference type="NCBI Taxonomy" id="2763057"/>
    <lineage>
        <taxon>Bacteria</taxon>
        <taxon>Pseudomonadati</taxon>
        <taxon>Bacteroidota</taxon>
        <taxon>Bacteroidia</taxon>
        <taxon>Bacteroidales</taxon>
        <taxon>Tannerellaceae</taxon>
        <taxon>Parabacteroides</taxon>
    </lineage>
</organism>
<keyword evidence="3" id="KW-1185">Reference proteome</keyword>